<dbReference type="Proteomes" id="UP000019132">
    <property type="component" value="Unassembled WGS sequence"/>
</dbReference>
<dbReference type="HOGENOM" id="CLU_2152452_0_0_1"/>
<dbReference type="AlphaFoldDB" id="K3WZD9"/>
<organism evidence="1 2">
    <name type="scientific">Globisporangium ultimum (strain ATCC 200006 / CBS 805.95 / DAOM BR144)</name>
    <name type="common">Pythium ultimum</name>
    <dbReference type="NCBI Taxonomy" id="431595"/>
    <lineage>
        <taxon>Eukaryota</taxon>
        <taxon>Sar</taxon>
        <taxon>Stramenopiles</taxon>
        <taxon>Oomycota</taxon>
        <taxon>Peronosporomycetes</taxon>
        <taxon>Pythiales</taxon>
        <taxon>Pythiaceae</taxon>
        <taxon>Globisporangium</taxon>
    </lineage>
</organism>
<protein>
    <submittedName>
        <fullName evidence="1">Uncharacterized protein</fullName>
    </submittedName>
</protein>
<dbReference type="EnsemblProtists" id="PYU1_T010338">
    <property type="protein sequence ID" value="PYU1_T010338"/>
    <property type="gene ID" value="PYU1_G010318"/>
</dbReference>
<dbReference type="InParanoid" id="K3WZD9"/>
<evidence type="ECO:0000313" key="1">
    <source>
        <dbReference type="EnsemblProtists" id="PYU1_T010338"/>
    </source>
</evidence>
<keyword evidence="2" id="KW-1185">Reference proteome</keyword>
<reference evidence="1" key="3">
    <citation type="submission" date="2015-02" db="UniProtKB">
        <authorList>
            <consortium name="EnsemblProtists"/>
        </authorList>
    </citation>
    <scope>IDENTIFICATION</scope>
    <source>
        <strain evidence="1">DAOM BR144</strain>
    </source>
</reference>
<name>K3WZD9_GLOUD</name>
<dbReference type="EMBL" id="GL376602">
    <property type="status" value="NOT_ANNOTATED_CDS"/>
    <property type="molecule type" value="Genomic_DNA"/>
</dbReference>
<reference evidence="2" key="1">
    <citation type="journal article" date="2010" name="Genome Biol.">
        <title>Genome sequence of the necrotrophic plant pathogen Pythium ultimum reveals original pathogenicity mechanisms and effector repertoire.</title>
        <authorList>
            <person name="Levesque C.A."/>
            <person name="Brouwer H."/>
            <person name="Cano L."/>
            <person name="Hamilton J.P."/>
            <person name="Holt C."/>
            <person name="Huitema E."/>
            <person name="Raffaele S."/>
            <person name="Robideau G.P."/>
            <person name="Thines M."/>
            <person name="Win J."/>
            <person name="Zerillo M.M."/>
            <person name="Beakes G.W."/>
            <person name="Boore J.L."/>
            <person name="Busam D."/>
            <person name="Dumas B."/>
            <person name="Ferriera S."/>
            <person name="Fuerstenberg S.I."/>
            <person name="Gachon C.M."/>
            <person name="Gaulin E."/>
            <person name="Govers F."/>
            <person name="Grenville-Briggs L."/>
            <person name="Horner N."/>
            <person name="Hostetler J."/>
            <person name="Jiang R.H."/>
            <person name="Johnson J."/>
            <person name="Krajaejun T."/>
            <person name="Lin H."/>
            <person name="Meijer H.J."/>
            <person name="Moore B."/>
            <person name="Morris P."/>
            <person name="Phuntmart V."/>
            <person name="Puiu D."/>
            <person name="Shetty J."/>
            <person name="Stajich J.E."/>
            <person name="Tripathy S."/>
            <person name="Wawra S."/>
            <person name="van West P."/>
            <person name="Whitty B.R."/>
            <person name="Coutinho P.M."/>
            <person name="Henrissat B."/>
            <person name="Martin F."/>
            <person name="Thomas P.D."/>
            <person name="Tyler B.M."/>
            <person name="De Vries R.P."/>
            <person name="Kamoun S."/>
            <person name="Yandell M."/>
            <person name="Tisserat N."/>
            <person name="Buell C.R."/>
        </authorList>
    </citation>
    <scope>NUCLEOTIDE SEQUENCE</scope>
    <source>
        <strain evidence="2">DAOM:BR144</strain>
    </source>
</reference>
<dbReference type="VEuPathDB" id="FungiDB:PYU1_G010318"/>
<accession>K3WZD9</accession>
<reference evidence="2" key="2">
    <citation type="submission" date="2010-04" db="EMBL/GenBank/DDBJ databases">
        <authorList>
            <person name="Buell R."/>
            <person name="Hamilton J."/>
            <person name="Hostetler J."/>
        </authorList>
    </citation>
    <scope>NUCLEOTIDE SEQUENCE [LARGE SCALE GENOMIC DNA]</scope>
    <source>
        <strain evidence="2">DAOM:BR144</strain>
    </source>
</reference>
<evidence type="ECO:0000313" key="2">
    <source>
        <dbReference type="Proteomes" id="UP000019132"/>
    </source>
</evidence>
<proteinExistence type="predicted"/>
<sequence>MCQVSFTLIYPACIYGFMPIDPDAEPLYIILLPTLKLALKHFLGDLDDLKPEIVVFNVEVFNALYAMLSLCDINHMHTVICKCMATIPKDHEWRGKPFTKVALLIIEKDLRI</sequence>